<keyword evidence="2" id="KW-0732">Signal</keyword>
<reference evidence="11" key="1">
    <citation type="journal article" date="2014" name="Genome Announc.">
        <title>Draft Genome Sequences of Three Alkaliphilic Bacillus Strains, Bacillus wakoensis JCM 9140T, Bacillus akibai JCM 9157T, and Bacillus hemicellulosilyticus JCM 9152T.</title>
        <authorList>
            <person name="Yuki M."/>
            <person name="Oshima K."/>
            <person name="Suda W."/>
            <person name="Oshida Y."/>
            <person name="Kitamura K."/>
            <person name="Iida T."/>
            <person name="Hattori M."/>
            <person name="Ohkuma M."/>
        </authorList>
    </citation>
    <scope>NUCLEOTIDE SEQUENCE [LARGE SCALE GENOMIC DNA]</scope>
    <source>
        <strain evidence="11">JCM 9152</strain>
    </source>
</reference>
<accession>W4QH34</accession>
<feature type="active site" description="Proton acceptor" evidence="7">
    <location>
        <position position="62"/>
    </location>
</feature>
<evidence type="ECO:0000256" key="5">
    <source>
        <dbReference type="ARBA" id="ARBA00022984"/>
    </source>
</evidence>
<feature type="active site" description="Acyl-ester intermediate" evidence="7">
    <location>
        <position position="59"/>
    </location>
</feature>
<evidence type="ECO:0000256" key="9">
    <source>
        <dbReference type="RuleBase" id="RU004016"/>
    </source>
</evidence>
<dbReference type="GO" id="GO:0008360">
    <property type="term" value="P:regulation of cell shape"/>
    <property type="evidence" value="ECO:0007669"/>
    <property type="project" value="UniProtKB-KW"/>
</dbReference>
<dbReference type="PRINTS" id="PR00725">
    <property type="entry name" value="DADACBPTASE1"/>
</dbReference>
<evidence type="ECO:0000256" key="3">
    <source>
        <dbReference type="ARBA" id="ARBA00022801"/>
    </source>
</evidence>
<dbReference type="GO" id="GO:0009252">
    <property type="term" value="P:peptidoglycan biosynthetic process"/>
    <property type="evidence" value="ECO:0007669"/>
    <property type="project" value="UniProtKB-KW"/>
</dbReference>
<protein>
    <submittedName>
        <fullName evidence="11">D-alanyl-D-alanine carboxypeptidase</fullName>
    </submittedName>
</protein>
<evidence type="ECO:0000259" key="10">
    <source>
        <dbReference type="Pfam" id="PF00768"/>
    </source>
</evidence>
<dbReference type="STRING" id="1236971.JCM9152_2693"/>
<comment type="similarity">
    <text evidence="1 9">Belongs to the peptidase S11 family.</text>
</comment>
<gene>
    <name evidence="11" type="ORF">JCM9152_2693</name>
</gene>
<dbReference type="InterPro" id="IPR018044">
    <property type="entry name" value="Peptidase_S11"/>
</dbReference>
<evidence type="ECO:0000256" key="2">
    <source>
        <dbReference type="ARBA" id="ARBA00022729"/>
    </source>
</evidence>
<proteinExistence type="inferred from homology"/>
<dbReference type="GO" id="GO:0006508">
    <property type="term" value="P:proteolysis"/>
    <property type="evidence" value="ECO:0007669"/>
    <property type="project" value="InterPro"/>
</dbReference>
<dbReference type="PANTHER" id="PTHR21581">
    <property type="entry name" value="D-ALANYL-D-ALANINE CARBOXYPEPTIDASE"/>
    <property type="match status" value="1"/>
</dbReference>
<evidence type="ECO:0000256" key="8">
    <source>
        <dbReference type="PIRSR" id="PIRSR618044-2"/>
    </source>
</evidence>
<dbReference type="InterPro" id="IPR012338">
    <property type="entry name" value="Beta-lactam/transpept-like"/>
</dbReference>
<keyword evidence="3" id="KW-0378">Hydrolase</keyword>
<keyword evidence="12" id="KW-1185">Reference proteome</keyword>
<dbReference type="PANTHER" id="PTHR21581:SF6">
    <property type="entry name" value="TRAFFICKING PROTEIN PARTICLE COMPLEX SUBUNIT 12"/>
    <property type="match status" value="1"/>
</dbReference>
<dbReference type="SUPFAM" id="SSF56601">
    <property type="entry name" value="beta-lactamase/transpeptidase-like"/>
    <property type="match status" value="1"/>
</dbReference>
<evidence type="ECO:0000256" key="6">
    <source>
        <dbReference type="ARBA" id="ARBA00023316"/>
    </source>
</evidence>
<dbReference type="GO" id="GO:0071555">
    <property type="term" value="P:cell wall organization"/>
    <property type="evidence" value="ECO:0007669"/>
    <property type="project" value="UniProtKB-KW"/>
</dbReference>
<feature type="domain" description="Peptidase S11 D-alanyl-D-alanine carboxypeptidase A N-terminal" evidence="10">
    <location>
        <begin position="28"/>
        <end position="250"/>
    </location>
</feature>
<dbReference type="InterPro" id="IPR001967">
    <property type="entry name" value="Peptidase_S11_N"/>
</dbReference>
<organism evidence="11 12">
    <name type="scientific">Halalkalibacter hemicellulosilyticusJCM 9152</name>
    <dbReference type="NCBI Taxonomy" id="1236971"/>
    <lineage>
        <taxon>Bacteria</taxon>
        <taxon>Bacillati</taxon>
        <taxon>Bacillota</taxon>
        <taxon>Bacilli</taxon>
        <taxon>Bacillales</taxon>
        <taxon>Bacillaceae</taxon>
        <taxon>Halalkalibacter</taxon>
    </lineage>
</organism>
<feature type="active site" evidence="7">
    <location>
        <position position="114"/>
    </location>
</feature>
<comment type="caution">
    <text evidence="11">The sequence shown here is derived from an EMBL/GenBank/DDBJ whole genome shotgun (WGS) entry which is preliminary data.</text>
</comment>
<dbReference type="EMBL" id="BAUU01000017">
    <property type="protein sequence ID" value="GAE31237.1"/>
    <property type="molecule type" value="Genomic_DNA"/>
</dbReference>
<sequence>MRFSKLFICFLTMYYLFIPLPIYGEELASLHSETAVLIDATSGNILYDQDSQQKMYPASITKIVTAIVAIEKGNVDDIVVVPKEATEVIGTRVYLVEDEEVSLLTLIQGLLINSGNDAGTAIAHHISGSEEAFALEMNRFIHDEIGVSQTNFTNPHGLFDENHITTAYDMAKITQYALENELFREIVAMKEMEWKGEGWETTIYNHHRMLWDYEGATGVKNGFVRKSGYTLVTSAERDGMELIAVTLNSPSASHAYEDTAMLLDYGFDSYELHTLEAGEKFKTDTKKIFQLNDDVHYVQKKGEKSNVYVNDSGLLRVVDENNNRLMSSILELVETKKSDEDVIIEEGEESEEDSNSFFYRILSYFGWVS</sequence>
<keyword evidence="11" id="KW-0121">Carboxypeptidase</keyword>
<feature type="binding site" evidence="8">
    <location>
        <position position="220"/>
    </location>
    <ligand>
        <name>substrate</name>
    </ligand>
</feature>
<dbReference type="RefSeq" id="WP_052015899.1">
    <property type="nucleotide sequence ID" value="NZ_BAUU01000017.1"/>
</dbReference>
<keyword evidence="4" id="KW-0133">Cell shape</keyword>
<keyword evidence="6" id="KW-0961">Cell wall biogenesis/degradation</keyword>
<dbReference type="Pfam" id="PF00768">
    <property type="entry name" value="Peptidase_S11"/>
    <property type="match status" value="1"/>
</dbReference>
<dbReference type="OrthoDB" id="9791132at2"/>
<dbReference type="AlphaFoldDB" id="W4QH34"/>
<keyword evidence="5" id="KW-0573">Peptidoglycan synthesis</keyword>
<name>W4QH34_9BACI</name>
<evidence type="ECO:0000313" key="11">
    <source>
        <dbReference type="EMBL" id="GAE31237.1"/>
    </source>
</evidence>
<evidence type="ECO:0000256" key="7">
    <source>
        <dbReference type="PIRSR" id="PIRSR618044-1"/>
    </source>
</evidence>
<evidence type="ECO:0000256" key="4">
    <source>
        <dbReference type="ARBA" id="ARBA00022960"/>
    </source>
</evidence>
<dbReference type="Gene3D" id="3.40.710.10">
    <property type="entry name" value="DD-peptidase/beta-lactamase superfamily"/>
    <property type="match status" value="1"/>
</dbReference>
<dbReference type="Proteomes" id="UP000018895">
    <property type="component" value="Unassembled WGS sequence"/>
</dbReference>
<keyword evidence="11" id="KW-0645">Protease</keyword>
<evidence type="ECO:0000256" key="1">
    <source>
        <dbReference type="ARBA" id="ARBA00007164"/>
    </source>
</evidence>
<evidence type="ECO:0000313" key="12">
    <source>
        <dbReference type="Proteomes" id="UP000018895"/>
    </source>
</evidence>
<dbReference type="GO" id="GO:0009002">
    <property type="term" value="F:serine-type D-Ala-D-Ala carboxypeptidase activity"/>
    <property type="evidence" value="ECO:0007669"/>
    <property type="project" value="InterPro"/>
</dbReference>